<feature type="transmembrane region" description="Helical" evidence="15">
    <location>
        <begin position="271"/>
        <end position="292"/>
    </location>
</feature>
<dbReference type="InterPro" id="IPR045070">
    <property type="entry name" value="MATE_MepA-like"/>
</dbReference>
<dbReference type="PIRSF" id="PIRSF006603">
    <property type="entry name" value="DinF"/>
    <property type="match status" value="1"/>
</dbReference>
<evidence type="ECO:0000313" key="16">
    <source>
        <dbReference type="EMBL" id="VTQ93384.1"/>
    </source>
</evidence>
<dbReference type="Proteomes" id="UP000308489">
    <property type="component" value="Chromosome 1"/>
</dbReference>
<evidence type="ECO:0000256" key="11">
    <source>
        <dbReference type="ARBA" id="ARBA00023065"/>
    </source>
</evidence>
<evidence type="ECO:0000256" key="9">
    <source>
        <dbReference type="ARBA" id="ARBA00022692"/>
    </source>
</evidence>
<keyword evidence="13" id="KW-0046">Antibiotic resistance</keyword>
<evidence type="ECO:0000256" key="12">
    <source>
        <dbReference type="ARBA" id="ARBA00023136"/>
    </source>
</evidence>
<keyword evidence="7" id="KW-0050">Antiport</keyword>
<keyword evidence="11" id="KW-0406">Ion transport</keyword>
<dbReference type="CDD" id="cd13143">
    <property type="entry name" value="MATE_MepA_like"/>
    <property type="match status" value="1"/>
</dbReference>
<evidence type="ECO:0000256" key="13">
    <source>
        <dbReference type="ARBA" id="ARBA00023251"/>
    </source>
</evidence>
<keyword evidence="12 15" id="KW-0472">Membrane</keyword>
<evidence type="ECO:0000256" key="8">
    <source>
        <dbReference type="ARBA" id="ARBA00022475"/>
    </source>
</evidence>
<feature type="transmembrane region" description="Helical" evidence="15">
    <location>
        <begin position="391"/>
        <end position="411"/>
    </location>
</feature>
<evidence type="ECO:0000256" key="5">
    <source>
        <dbReference type="ARBA" id="ARBA00022106"/>
    </source>
</evidence>
<dbReference type="GO" id="GO:0005886">
    <property type="term" value="C:plasma membrane"/>
    <property type="evidence" value="ECO:0007669"/>
    <property type="project" value="UniProtKB-SubCell"/>
</dbReference>
<dbReference type="Pfam" id="PF01554">
    <property type="entry name" value="MatE"/>
    <property type="match status" value="2"/>
</dbReference>
<keyword evidence="17" id="KW-1185">Reference proteome</keyword>
<dbReference type="PANTHER" id="PTHR43298">
    <property type="entry name" value="MULTIDRUG RESISTANCE PROTEIN NORM-RELATED"/>
    <property type="match status" value="1"/>
</dbReference>
<dbReference type="AlphaFoldDB" id="A0A4U9RMG6"/>
<dbReference type="GO" id="GO:0006811">
    <property type="term" value="P:monoatomic ion transport"/>
    <property type="evidence" value="ECO:0007669"/>
    <property type="project" value="UniProtKB-KW"/>
</dbReference>
<feature type="transmembrane region" description="Helical" evidence="15">
    <location>
        <begin position="358"/>
        <end position="379"/>
    </location>
</feature>
<sequence length="464" mass="51068">MGIDDKIFTDGKVEKVLLKFAIPAVITLLVLELYNMVDTFFVGRYVGPNAIGALTIAFPIQKLMVSTALLIAIGTSTTVARYLGEENYDDLKKTIKSALSLGIISMTILPVTIYMSLDWLLIKIGSTPNILPLAKEYVTIILIGGIFQCLTLIMCYIMTALGNTKIMLIATTAGAIGNVIIDFILVKIFGVGVKGAAIATVASQFISFLVAWYVYADVHKKFNLGLGLGFCRGAVKIIVSVGFTTFIIEFSDAIVATLLNNMLSDFGGDGAIVIVGVITRISMFLYITMLGISSAMQPIVAFNYGANNFKRLKETVKKTIITASITCVALWATMMIFTKQIIGSFLTDPALLNDAVRAFRICISVFPIISLYYIATYYYQSIGQANVSFILSIYRQLLIFIPVSILFIKLWGVNGAWITYPVVDVIAAVTGYIYINKANRELHEEYEEYKEAKKQKKNRNPLEA</sequence>
<feature type="transmembrane region" description="Helical" evidence="15">
    <location>
        <begin position="320"/>
        <end position="338"/>
    </location>
</feature>
<feature type="transmembrane region" description="Helical" evidence="15">
    <location>
        <begin position="95"/>
        <end position="117"/>
    </location>
</feature>
<dbReference type="EMBL" id="LR590481">
    <property type="protein sequence ID" value="VTQ93384.1"/>
    <property type="molecule type" value="Genomic_DNA"/>
</dbReference>
<dbReference type="InterPro" id="IPR048279">
    <property type="entry name" value="MdtK-like"/>
</dbReference>
<comment type="function">
    <text evidence="1">Multidrug efflux pump.</text>
</comment>
<evidence type="ECO:0000256" key="10">
    <source>
        <dbReference type="ARBA" id="ARBA00022989"/>
    </source>
</evidence>
<feature type="transmembrane region" description="Helical" evidence="15">
    <location>
        <begin position="195"/>
        <end position="216"/>
    </location>
</feature>
<dbReference type="GO" id="GO:0042910">
    <property type="term" value="F:xenobiotic transmembrane transporter activity"/>
    <property type="evidence" value="ECO:0007669"/>
    <property type="project" value="InterPro"/>
</dbReference>
<evidence type="ECO:0000256" key="14">
    <source>
        <dbReference type="ARBA" id="ARBA00031636"/>
    </source>
</evidence>
<organism evidence="16 17">
    <name type="scientific">Hathewaya histolytica</name>
    <name type="common">Clostridium histolyticum</name>
    <dbReference type="NCBI Taxonomy" id="1498"/>
    <lineage>
        <taxon>Bacteria</taxon>
        <taxon>Bacillati</taxon>
        <taxon>Bacillota</taxon>
        <taxon>Clostridia</taxon>
        <taxon>Eubacteriales</taxon>
        <taxon>Clostridiaceae</taxon>
        <taxon>Hathewaya</taxon>
    </lineage>
</organism>
<keyword evidence="8" id="KW-1003">Cell membrane</keyword>
<comment type="similarity">
    <text evidence="3">Belongs to the multi antimicrobial extrusion (MATE) (TC 2.A.66.1) family. MepA subfamily.</text>
</comment>
<dbReference type="GO" id="GO:0046677">
    <property type="term" value="P:response to antibiotic"/>
    <property type="evidence" value="ECO:0007669"/>
    <property type="project" value="UniProtKB-KW"/>
</dbReference>
<feature type="transmembrane region" description="Helical" evidence="15">
    <location>
        <begin position="417"/>
        <end position="435"/>
    </location>
</feature>
<dbReference type="OrthoDB" id="9811110at2"/>
<dbReference type="GO" id="GO:0015297">
    <property type="term" value="F:antiporter activity"/>
    <property type="evidence" value="ECO:0007669"/>
    <property type="project" value="UniProtKB-KW"/>
</dbReference>
<evidence type="ECO:0000313" key="17">
    <source>
        <dbReference type="Proteomes" id="UP000308489"/>
    </source>
</evidence>
<name>A0A4U9RMG6_HATHI</name>
<feature type="transmembrane region" description="Helical" evidence="15">
    <location>
        <begin position="63"/>
        <end position="83"/>
    </location>
</feature>
<evidence type="ECO:0000256" key="1">
    <source>
        <dbReference type="ARBA" id="ARBA00003408"/>
    </source>
</evidence>
<proteinExistence type="inferred from homology"/>
<evidence type="ECO:0000256" key="4">
    <source>
        <dbReference type="ARBA" id="ARBA00020268"/>
    </source>
</evidence>
<accession>A0A4U9RMG6</accession>
<dbReference type="InterPro" id="IPR002528">
    <property type="entry name" value="MATE_fam"/>
</dbReference>
<keyword evidence="6" id="KW-0813">Transport</keyword>
<feature type="transmembrane region" description="Helical" evidence="15">
    <location>
        <begin position="16"/>
        <end position="37"/>
    </location>
</feature>
<reference evidence="16 17" key="1">
    <citation type="submission" date="2019-05" db="EMBL/GenBank/DDBJ databases">
        <authorList>
            <consortium name="Pathogen Informatics"/>
        </authorList>
    </citation>
    <scope>NUCLEOTIDE SEQUENCE [LARGE SCALE GENOMIC DNA]</scope>
    <source>
        <strain evidence="16 17">NCTC503</strain>
    </source>
</reference>
<protein>
    <recommendedName>
        <fullName evidence="5">Multidrug export protein MepA</fullName>
    </recommendedName>
    <alternativeName>
        <fullName evidence="14">Multidrug-efflux transporter</fullName>
    </alternativeName>
    <alternativeName>
        <fullName evidence="4">Probable multidrug resistance protein NorM</fullName>
    </alternativeName>
</protein>
<feature type="transmembrane region" description="Helical" evidence="15">
    <location>
        <begin position="166"/>
        <end position="189"/>
    </location>
</feature>
<feature type="transmembrane region" description="Helical" evidence="15">
    <location>
        <begin position="137"/>
        <end position="159"/>
    </location>
</feature>
<evidence type="ECO:0000256" key="2">
    <source>
        <dbReference type="ARBA" id="ARBA00004651"/>
    </source>
</evidence>
<dbReference type="RefSeq" id="WP_138210670.1">
    <property type="nucleotide sequence ID" value="NZ_CBCRUQ010000013.1"/>
</dbReference>
<dbReference type="InterPro" id="IPR050222">
    <property type="entry name" value="MATE_MdtK"/>
</dbReference>
<evidence type="ECO:0000256" key="3">
    <source>
        <dbReference type="ARBA" id="ARBA00008417"/>
    </source>
</evidence>
<gene>
    <name evidence="16" type="primary">mepA_3</name>
    <name evidence="16" type="ORF">NCTC503_02099</name>
</gene>
<comment type="subcellular location">
    <subcellularLocation>
        <location evidence="2">Cell membrane</location>
        <topology evidence="2">Multi-pass membrane protein</topology>
    </subcellularLocation>
</comment>
<dbReference type="NCBIfam" id="TIGR00797">
    <property type="entry name" value="matE"/>
    <property type="match status" value="1"/>
</dbReference>
<keyword evidence="9 15" id="KW-0812">Transmembrane</keyword>
<feature type="transmembrane region" description="Helical" evidence="15">
    <location>
        <begin position="237"/>
        <end position="259"/>
    </location>
</feature>
<evidence type="ECO:0000256" key="15">
    <source>
        <dbReference type="SAM" id="Phobius"/>
    </source>
</evidence>
<evidence type="ECO:0000256" key="7">
    <source>
        <dbReference type="ARBA" id="ARBA00022449"/>
    </source>
</evidence>
<evidence type="ECO:0000256" key="6">
    <source>
        <dbReference type="ARBA" id="ARBA00022448"/>
    </source>
</evidence>
<dbReference type="KEGG" id="hhw:NCTC503_02099"/>
<dbReference type="PANTHER" id="PTHR43298:SF2">
    <property type="entry name" value="FMN_FAD EXPORTER YEEO-RELATED"/>
    <property type="match status" value="1"/>
</dbReference>
<keyword evidence="10 15" id="KW-1133">Transmembrane helix</keyword>